<dbReference type="AlphaFoldDB" id="A0A2Z6Q184"/>
<protein>
    <submittedName>
        <fullName evidence="2">Uncharacterized protein</fullName>
    </submittedName>
</protein>
<reference evidence="2 3" key="1">
    <citation type="submission" date="2017-11" db="EMBL/GenBank/DDBJ databases">
        <title>The genome of Rhizophagus clarus HR1 reveals common genetic basis of auxotrophy among arbuscular mycorrhizal fungi.</title>
        <authorList>
            <person name="Kobayashi Y."/>
        </authorList>
    </citation>
    <scope>NUCLEOTIDE SEQUENCE [LARGE SCALE GENOMIC DNA]</scope>
    <source>
        <strain evidence="2 3">HR1</strain>
    </source>
</reference>
<organism evidence="2 3">
    <name type="scientific">Rhizophagus clarus</name>
    <dbReference type="NCBI Taxonomy" id="94130"/>
    <lineage>
        <taxon>Eukaryota</taxon>
        <taxon>Fungi</taxon>
        <taxon>Fungi incertae sedis</taxon>
        <taxon>Mucoromycota</taxon>
        <taxon>Glomeromycotina</taxon>
        <taxon>Glomeromycetes</taxon>
        <taxon>Glomerales</taxon>
        <taxon>Glomeraceae</taxon>
        <taxon>Rhizophagus</taxon>
    </lineage>
</organism>
<feature type="region of interest" description="Disordered" evidence="1">
    <location>
        <begin position="90"/>
        <end position="114"/>
    </location>
</feature>
<evidence type="ECO:0000313" key="3">
    <source>
        <dbReference type="Proteomes" id="UP000247702"/>
    </source>
</evidence>
<proteinExistence type="predicted"/>
<comment type="caution">
    <text evidence="2">The sequence shown here is derived from an EMBL/GenBank/DDBJ whole genome shotgun (WGS) entry which is preliminary data.</text>
</comment>
<gene>
    <name evidence="2" type="ORF">RclHR1_01030025</name>
</gene>
<feature type="region of interest" description="Disordered" evidence="1">
    <location>
        <begin position="1"/>
        <end position="61"/>
    </location>
</feature>
<feature type="compositionally biased region" description="Basic and acidic residues" evidence="1">
    <location>
        <begin position="25"/>
        <end position="44"/>
    </location>
</feature>
<name>A0A2Z6Q184_9GLOM</name>
<keyword evidence="3" id="KW-1185">Reference proteome</keyword>
<feature type="compositionally biased region" description="Polar residues" evidence="1">
    <location>
        <begin position="96"/>
        <end position="111"/>
    </location>
</feature>
<accession>A0A2Z6Q184</accession>
<feature type="compositionally biased region" description="Basic and acidic residues" evidence="1">
    <location>
        <begin position="1"/>
        <end position="17"/>
    </location>
</feature>
<evidence type="ECO:0000256" key="1">
    <source>
        <dbReference type="SAM" id="MobiDB-lite"/>
    </source>
</evidence>
<dbReference type="EMBL" id="BEXD01000036">
    <property type="protein sequence ID" value="GBB83610.1"/>
    <property type="molecule type" value="Genomic_DNA"/>
</dbReference>
<sequence>MRNEDVRGTTSTVEDHTAITSVTKRSFEEKERTTKRTRIRKDSNDEIENNPFLVSGETSSTVSFQDQFSPFLDEKSSNDEFEDDEIVTNPKESGVMSLSPQLQNEDSLSHTPNKRKMNDERIVQYLNAMNQSLKYNQVTVQKPSVWTESLDTYIDNVLKELKDTFKSDIMQTIEDKVSPLLRKNINGLLQYVTFGNVSFDWIESHSPASKLTKSPTNSGIVKVDIRDVRLFDDKEIFHAEVSGPPSPSSDDHAINDAKKSLHTDILNLIAILLDHLRVPVENATKIKVFSLQVIEYRMTLYLLNMLNDGTFLTSELYSTLLPFSLDAISKYKGILYLMAVLHEEITKQISIMKDFDLAVHHNGKSIVRDVLKIPKGLKELLIIKK</sequence>
<evidence type="ECO:0000313" key="2">
    <source>
        <dbReference type="EMBL" id="GBB83610.1"/>
    </source>
</evidence>
<dbReference type="Proteomes" id="UP000247702">
    <property type="component" value="Unassembled WGS sequence"/>
</dbReference>